<proteinExistence type="predicted"/>
<keyword evidence="2" id="KW-1185">Reference proteome</keyword>
<gene>
    <name evidence="1" type="ORF">KIN20_003512</name>
</gene>
<accession>A0AAD5LXE7</accession>
<organism evidence="1 2">
    <name type="scientific">Parelaphostrongylus tenuis</name>
    <name type="common">Meningeal worm</name>
    <dbReference type="NCBI Taxonomy" id="148309"/>
    <lineage>
        <taxon>Eukaryota</taxon>
        <taxon>Metazoa</taxon>
        <taxon>Ecdysozoa</taxon>
        <taxon>Nematoda</taxon>
        <taxon>Chromadorea</taxon>
        <taxon>Rhabditida</taxon>
        <taxon>Rhabditina</taxon>
        <taxon>Rhabditomorpha</taxon>
        <taxon>Strongyloidea</taxon>
        <taxon>Metastrongylidae</taxon>
        <taxon>Parelaphostrongylus</taxon>
    </lineage>
</organism>
<dbReference type="Proteomes" id="UP001196413">
    <property type="component" value="Unassembled WGS sequence"/>
</dbReference>
<dbReference type="AlphaFoldDB" id="A0AAD5LXE7"/>
<evidence type="ECO:0000313" key="2">
    <source>
        <dbReference type="Proteomes" id="UP001196413"/>
    </source>
</evidence>
<comment type="caution">
    <text evidence="1">The sequence shown here is derived from an EMBL/GenBank/DDBJ whole genome shotgun (WGS) entry which is preliminary data.</text>
</comment>
<evidence type="ECO:0000313" key="1">
    <source>
        <dbReference type="EMBL" id="KAJ1348255.1"/>
    </source>
</evidence>
<name>A0AAD5LXE7_PARTN</name>
<sequence>MQRAQQCSGRTIEYDILSTIKHETAKIPEETNLLESLSECQDVLVAIMAPINDLDRRI</sequence>
<dbReference type="EMBL" id="JAHQIW010000460">
    <property type="protein sequence ID" value="KAJ1348255.1"/>
    <property type="molecule type" value="Genomic_DNA"/>
</dbReference>
<protein>
    <submittedName>
        <fullName evidence="1">Uncharacterized protein</fullName>
    </submittedName>
</protein>
<reference evidence="1" key="1">
    <citation type="submission" date="2021-06" db="EMBL/GenBank/DDBJ databases">
        <title>Parelaphostrongylus tenuis whole genome reference sequence.</title>
        <authorList>
            <person name="Garwood T.J."/>
            <person name="Larsen P.A."/>
            <person name="Fountain-Jones N.M."/>
            <person name="Garbe J.R."/>
            <person name="Macchietto M.G."/>
            <person name="Kania S.A."/>
            <person name="Gerhold R.W."/>
            <person name="Richards J.E."/>
            <person name="Wolf T.M."/>
        </authorList>
    </citation>
    <scope>NUCLEOTIDE SEQUENCE</scope>
    <source>
        <strain evidence="1">MNPRO001-30</strain>
        <tissue evidence="1">Meninges</tissue>
    </source>
</reference>